<organism evidence="1 2">
    <name type="scientific">Armillaria ostoyae</name>
    <name type="common">Armillaria root rot fungus</name>
    <dbReference type="NCBI Taxonomy" id="47428"/>
    <lineage>
        <taxon>Eukaryota</taxon>
        <taxon>Fungi</taxon>
        <taxon>Dikarya</taxon>
        <taxon>Basidiomycota</taxon>
        <taxon>Agaricomycotina</taxon>
        <taxon>Agaricomycetes</taxon>
        <taxon>Agaricomycetidae</taxon>
        <taxon>Agaricales</taxon>
        <taxon>Marasmiineae</taxon>
        <taxon>Physalacriaceae</taxon>
        <taxon>Armillaria</taxon>
    </lineage>
</organism>
<sequence length="126" mass="14380">MARERQLHQPSFSVPAALYLTGLIHHMKTSAFSFCSNSCAALKRFKVAQKQARTRTSANEDAAFRRPQIIIIIAFLSFETLNYRPRRPLAFNSYAKSHRDGGIHEYHNGWDPNVRATEFSSPREGL</sequence>
<evidence type="ECO:0000313" key="1">
    <source>
        <dbReference type="EMBL" id="SJL07648.1"/>
    </source>
</evidence>
<accession>A0A284RFY3</accession>
<dbReference type="EMBL" id="FUEG01000008">
    <property type="protein sequence ID" value="SJL07648.1"/>
    <property type="molecule type" value="Genomic_DNA"/>
</dbReference>
<proteinExistence type="predicted"/>
<evidence type="ECO:0000313" key="2">
    <source>
        <dbReference type="Proteomes" id="UP000219338"/>
    </source>
</evidence>
<dbReference type="AlphaFoldDB" id="A0A284RFY3"/>
<protein>
    <submittedName>
        <fullName evidence="1">Uncharacterized protein</fullName>
    </submittedName>
</protein>
<reference evidence="2" key="1">
    <citation type="journal article" date="2017" name="Nat. Ecol. Evol.">
        <title>Genome expansion and lineage-specific genetic innovations in the forest pathogenic fungi Armillaria.</title>
        <authorList>
            <person name="Sipos G."/>
            <person name="Prasanna A.N."/>
            <person name="Walter M.C."/>
            <person name="O'Connor E."/>
            <person name="Balint B."/>
            <person name="Krizsan K."/>
            <person name="Kiss B."/>
            <person name="Hess J."/>
            <person name="Varga T."/>
            <person name="Slot J."/>
            <person name="Riley R."/>
            <person name="Boka B."/>
            <person name="Rigling D."/>
            <person name="Barry K."/>
            <person name="Lee J."/>
            <person name="Mihaltcheva S."/>
            <person name="LaButti K."/>
            <person name="Lipzen A."/>
            <person name="Waldron R."/>
            <person name="Moloney N.M."/>
            <person name="Sperisen C."/>
            <person name="Kredics L."/>
            <person name="Vagvoelgyi C."/>
            <person name="Patrignani A."/>
            <person name="Fitzpatrick D."/>
            <person name="Nagy I."/>
            <person name="Doyle S."/>
            <person name="Anderson J.B."/>
            <person name="Grigoriev I.V."/>
            <person name="Gueldener U."/>
            <person name="Muensterkoetter M."/>
            <person name="Nagy L.G."/>
        </authorList>
    </citation>
    <scope>NUCLEOTIDE SEQUENCE [LARGE SCALE GENOMIC DNA]</scope>
    <source>
        <strain evidence="2">C18/9</strain>
    </source>
</reference>
<name>A0A284RFY3_ARMOS</name>
<gene>
    <name evidence="1" type="ORF">ARMOST_10998</name>
</gene>
<dbReference type="Proteomes" id="UP000219338">
    <property type="component" value="Unassembled WGS sequence"/>
</dbReference>
<keyword evidence="2" id="KW-1185">Reference proteome</keyword>